<dbReference type="STRING" id="246404.A0A507FF55"/>
<protein>
    <submittedName>
        <fullName evidence="1">Uncharacterized protein</fullName>
    </submittedName>
</protein>
<reference evidence="1 2" key="1">
    <citation type="journal article" date="2019" name="Sci. Rep.">
        <title>Comparative genomics of chytrid fungi reveal insights into the obligate biotrophic and pathogenic lifestyle of Synchytrium endobioticum.</title>
        <authorList>
            <person name="van de Vossenberg B.T.L.H."/>
            <person name="Warris S."/>
            <person name="Nguyen H.D.T."/>
            <person name="van Gent-Pelzer M.P.E."/>
            <person name="Joly D.L."/>
            <person name="van de Geest H.C."/>
            <person name="Bonants P.J.M."/>
            <person name="Smith D.S."/>
            <person name="Levesque C.A."/>
            <person name="van der Lee T.A.J."/>
        </authorList>
    </citation>
    <scope>NUCLEOTIDE SEQUENCE [LARGE SCALE GENOMIC DNA]</scope>
    <source>
        <strain evidence="1 2">CBS 675.73</strain>
    </source>
</reference>
<evidence type="ECO:0000313" key="1">
    <source>
        <dbReference type="EMBL" id="TPX74981.1"/>
    </source>
</evidence>
<name>A0A507FF55_9FUNG</name>
<dbReference type="AlphaFoldDB" id="A0A507FF55"/>
<sequence length="235" mass="26718">MSHYEQLDNLVQTRVKTLAHLQHMHSGTAFYLDTVRVTPDLLVNECQLQQLLRVLLSSHISLLQADAYDNAVSAKRCWQYKYLGLSVGGLLVIANPVEFVKALNVLLLEYENETEAKRVVIPTDLFRRRQVQPNDLSNVTATFLETGVYQYLETPDLPFDLDYSQVFMSLCDALIAAYNKLIDGTDDVCGQGYLDASKRFDALIKKIIANVYRDLENMSVTVMRNELAMFLEGKQ</sequence>
<gene>
    <name evidence="1" type="ORF">CcCBS67573_g03749</name>
</gene>
<keyword evidence="2" id="KW-1185">Reference proteome</keyword>
<evidence type="ECO:0000313" key="2">
    <source>
        <dbReference type="Proteomes" id="UP000320333"/>
    </source>
</evidence>
<accession>A0A507FF55</accession>
<organism evidence="1 2">
    <name type="scientific">Chytriomyces confervae</name>
    <dbReference type="NCBI Taxonomy" id="246404"/>
    <lineage>
        <taxon>Eukaryota</taxon>
        <taxon>Fungi</taxon>
        <taxon>Fungi incertae sedis</taxon>
        <taxon>Chytridiomycota</taxon>
        <taxon>Chytridiomycota incertae sedis</taxon>
        <taxon>Chytridiomycetes</taxon>
        <taxon>Chytridiales</taxon>
        <taxon>Chytriomycetaceae</taxon>
        <taxon>Chytriomyces</taxon>
    </lineage>
</organism>
<dbReference type="Proteomes" id="UP000320333">
    <property type="component" value="Unassembled WGS sequence"/>
</dbReference>
<dbReference type="PANTHER" id="PTHR37332:SF1">
    <property type="entry name" value="ELMO DOMAIN-CONTAINING PROTEIN"/>
    <property type="match status" value="1"/>
</dbReference>
<comment type="caution">
    <text evidence="1">The sequence shown here is derived from an EMBL/GenBank/DDBJ whole genome shotgun (WGS) entry which is preliminary data.</text>
</comment>
<dbReference type="OrthoDB" id="14339at2759"/>
<proteinExistence type="predicted"/>
<dbReference type="PANTHER" id="PTHR37332">
    <property type="entry name" value="EXPRESSED PROTEIN"/>
    <property type="match status" value="1"/>
</dbReference>
<dbReference type="EMBL" id="QEAP01000100">
    <property type="protein sequence ID" value="TPX74981.1"/>
    <property type="molecule type" value="Genomic_DNA"/>
</dbReference>